<evidence type="ECO:0000313" key="1">
    <source>
        <dbReference type="EMBL" id="ENU33296.1"/>
    </source>
</evidence>
<dbReference type="HOGENOM" id="CLU_2857493_0_0_6"/>
<accession>N8Q3G5</accession>
<sequence length="64" mass="7330">MPKPDGKIIKEYPIKGNLKQFRFENATQFYCCKCEIVKKAKLIAVVGEDWEQLVCNACYGNINS</sequence>
<protein>
    <submittedName>
        <fullName evidence="1">Uncharacterized protein</fullName>
    </submittedName>
</protein>
<evidence type="ECO:0000313" key="2">
    <source>
        <dbReference type="Proteomes" id="UP000018426"/>
    </source>
</evidence>
<dbReference type="AlphaFoldDB" id="N8Q3G5"/>
<comment type="caution">
    <text evidence="1">The sequence shown here is derived from an EMBL/GenBank/DDBJ whole genome shotgun (WGS) entry which is preliminary data.</text>
</comment>
<name>N8Q3G5_9GAMM</name>
<organism evidence="1 2">
    <name type="scientific">Acinetobacter parvus NIPH 1103</name>
    <dbReference type="NCBI Taxonomy" id="1217671"/>
    <lineage>
        <taxon>Bacteria</taxon>
        <taxon>Pseudomonadati</taxon>
        <taxon>Pseudomonadota</taxon>
        <taxon>Gammaproteobacteria</taxon>
        <taxon>Moraxellales</taxon>
        <taxon>Moraxellaceae</taxon>
        <taxon>Acinetobacter</taxon>
    </lineage>
</organism>
<dbReference type="EMBL" id="APOL01000026">
    <property type="protein sequence ID" value="ENU33296.1"/>
    <property type="molecule type" value="Genomic_DNA"/>
</dbReference>
<dbReference type="PATRIC" id="fig|1217671.3.peg.1701"/>
<gene>
    <name evidence="1" type="ORF">F989_01720</name>
</gene>
<reference evidence="1 2" key="1">
    <citation type="submission" date="2013-02" db="EMBL/GenBank/DDBJ databases">
        <title>The Genome Sequence of Acinetobacter parvus NIPH 1103.</title>
        <authorList>
            <consortium name="The Broad Institute Genome Sequencing Platform"/>
            <consortium name="The Broad Institute Genome Sequencing Center for Infectious Disease"/>
            <person name="Cerqueira G."/>
            <person name="Feldgarden M."/>
            <person name="Courvalin P."/>
            <person name="Perichon B."/>
            <person name="Grillot-Courvalin C."/>
            <person name="Clermont D."/>
            <person name="Rocha E."/>
            <person name="Yoon E.-J."/>
            <person name="Nemec A."/>
            <person name="Walker B."/>
            <person name="Young S.K."/>
            <person name="Zeng Q."/>
            <person name="Gargeya S."/>
            <person name="Fitzgerald M."/>
            <person name="Haas B."/>
            <person name="Abouelleil A."/>
            <person name="Alvarado L."/>
            <person name="Arachchi H.M."/>
            <person name="Berlin A.M."/>
            <person name="Chapman S.B."/>
            <person name="Dewar J."/>
            <person name="Goldberg J."/>
            <person name="Griggs A."/>
            <person name="Gujja S."/>
            <person name="Hansen M."/>
            <person name="Howarth C."/>
            <person name="Imamovic A."/>
            <person name="Larimer J."/>
            <person name="McCowan C."/>
            <person name="Murphy C."/>
            <person name="Neiman D."/>
            <person name="Pearson M."/>
            <person name="Priest M."/>
            <person name="Roberts A."/>
            <person name="Saif S."/>
            <person name="Shea T."/>
            <person name="Sisk P."/>
            <person name="Sykes S."/>
            <person name="Wortman J."/>
            <person name="Nusbaum C."/>
            <person name="Birren B."/>
        </authorList>
    </citation>
    <scope>NUCLEOTIDE SEQUENCE [LARGE SCALE GENOMIC DNA]</scope>
    <source>
        <strain evidence="1 2">NIPH 1103</strain>
    </source>
</reference>
<dbReference type="Proteomes" id="UP000018426">
    <property type="component" value="Unassembled WGS sequence"/>
</dbReference>
<proteinExistence type="predicted"/>